<keyword evidence="1" id="KW-1133">Transmembrane helix</keyword>
<dbReference type="EMBL" id="CP041666">
    <property type="protein sequence ID" value="QDP39415.1"/>
    <property type="molecule type" value="Genomic_DNA"/>
</dbReference>
<feature type="transmembrane region" description="Helical" evidence="1">
    <location>
        <begin position="46"/>
        <end position="62"/>
    </location>
</feature>
<keyword evidence="1" id="KW-0472">Membrane</keyword>
<dbReference type="NCBIfam" id="TIGR04104">
    <property type="entry name" value="cxxc_20_cxxc"/>
    <property type="match status" value="1"/>
</dbReference>
<dbReference type="AlphaFoldDB" id="A0A516KDD4"/>
<evidence type="ECO:0000313" key="3">
    <source>
        <dbReference type="Proteomes" id="UP000315215"/>
    </source>
</evidence>
<dbReference type="OrthoDB" id="2418141at2"/>
<feature type="transmembrane region" description="Helical" evidence="1">
    <location>
        <begin position="68"/>
        <end position="88"/>
    </location>
</feature>
<protein>
    <recommendedName>
        <fullName evidence="4">Cxxc_20_cxxc protein</fullName>
    </recommendedName>
</protein>
<keyword evidence="3" id="KW-1185">Reference proteome</keyword>
<gene>
    <name evidence="2" type="ORF">FN924_03945</name>
</gene>
<dbReference type="Proteomes" id="UP000315215">
    <property type="component" value="Chromosome"/>
</dbReference>
<evidence type="ECO:0000256" key="1">
    <source>
        <dbReference type="SAM" id="Phobius"/>
    </source>
</evidence>
<name>A0A516KDD4_9BACI</name>
<dbReference type="KEGG" id="aqt:FN924_03945"/>
<accession>A0A516KDD4</accession>
<organism evidence="2 3">
    <name type="scientific">Radiobacillus deserti</name>
    <dbReference type="NCBI Taxonomy" id="2594883"/>
    <lineage>
        <taxon>Bacteria</taxon>
        <taxon>Bacillati</taxon>
        <taxon>Bacillota</taxon>
        <taxon>Bacilli</taxon>
        <taxon>Bacillales</taxon>
        <taxon>Bacillaceae</taxon>
        <taxon>Radiobacillus</taxon>
    </lineage>
</organism>
<dbReference type="RefSeq" id="WP_143892165.1">
    <property type="nucleotide sequence ID" value="NZ_CP041666.1"/>
</dbReference>
<evidence type="ECO:0008006" key="4">
    <source>
        <dbReference type="Google" id="ProtNLM"/>
    </source>
</evidence>
<sequence length="98" mass="11180">MPTCQQCGRQWTWQQTLRRTFTLGNKMKCPHCNQNQYISATARKRLAIFNFIGPFMIISGIASNSMIVGLGIGVVLFALAIIMYPYLVRLANHEESLW</sequence>
<reference evidence="2 3" key="1">
    <citation type="submission" date="2019-07" db="EMBL/GenBank/DDBJ databases">
        <authorList>
            <person name="Li J."/>
        </authorList>
    </citation>
    <scope>NUCLEOTIDE SEQUENCE [LARGE SCALE GENOMIC DNA]</scope>
    <source>
        <strain evidence="2 3">TKL69</strain>
    </source>
</reference>
<evidence type="ECO:0000313" key="2">
    <source>
        <dbReference type="EMBL" id="QDP39415.1"/>
    </source>
</evidence>
<keyword evidence="1" id="KW-0812">Transmembrane</keyword>
<proteinExistence type="predicted"/>
<dbReference type="InterPro" id="IPR026369">
    <property type="entry name" value="CxxC_20_CxxC"/>
</dbReference>